<dbReference type="SUPFAM" id="SSF51395">
    <property type="entry name" value="FMN-linked oxidoreductases"/>
    <property type="match status" value="1"/>
</dbReference>
<sequence>MRSSDILFQSSKIGDLELPNRIVMASMSRARTDNTGLVPNALQAEYYRQRASAGLILSEGTWPSEEAIGALHVPGLFNERQAEGWKRVTDAVHAAGGRIFVQLGHCGAASHPDLHGGRLPLAPSAIGLEQPVFTPDGFKTSPIPQAMTLGDIERTIGDYARATRLARQAGFDGVELHGIVGYLIPEFLNETFNLREDRYGGSIENRARFPLEVLEAMIGEWRAGRIGLKLSPGVGLGKLQPTAHTLPTYEYLVSRVAKLKIAYLQLYHPAGELAGTPIEALEGGTAAYFRRFYDGTIMANGGLTLESARTLLDAGDADLVSFGAPYIANPDLVERFRQGLPLAAADEATYYQGGERGYIDYPPAS</sequence>
<dbReference type="GO" id="GO:0016628">
    <property type="term" value="F:oxidoreductase activity, acting on the CH-CH group of donors, NAD or NADP as acceptor"/>
    <property type="evidence" value="ECO:0007669"/>
    <property type="project" value="UniProtKB-ARBA"/>
</dbReference>
<proteinExistence type="inferred from homology"/>
<reference evidence="5 6" key="1">
    <citation type="submission" date="2014-10" db="EMBL/GenBank/DDBJ databases">
        <authorList>
            <person name="Seo M.-J."/>
            <person name="Seok Y.J."/>
            <person name="Cha I.-T."/>
        </authorList>
    </citation>
    <scope>NUCLEOTIDE SEQUENCE [LARGE SCALE GENOMIC DNA]</scope>
    <source>
        <strain evidence="5 6">NEU</strain>
    </source>
</reference>
<dbReference type="Pfam" id="PF00724">
    <property type="entry name" value="Oxidored_FMN"/>
    <property type="match status" value="1"/>
</dbReference>
<evidence type="ECO:0000256" key="3">
    <source>
        <dbReference type="ARBA" id="ARBA00023002"/>
    </source>
</evidence>
<comment type="caution">
    <text evidence="5">The sequence shown here is derived from an EMBL/GenBank/DDBJ whole genome shotgun (WGS) entry which is preliminary data.</text>
</comment>
<gene>
    <name evidence="5" type="ORF">LO55_520</name>
</gene>
<dbReference type="RefSeq" id="WP_071360327.1">
    <property type="nucleotide sequence ID" value="NZ_JRYB01000001.1"/>
</dbReference>
<dbReference type="InterPro" id="IPR001155">
    <property type="entry name" value="OxRdtase_FMN_N"/>
</dbReference>
<comment type="similarity">
    <text evidence="2">Belongs to the NADH:flavin oxidoreductase/NADH oxidase family.</text>
</comment>
<dbReference type="AlphaFoldDB" id="A0A1S2N6D6"/>
<dbReference type="InterPro" id="IPR045247">
    <property type="entry name" value="Oye-like"/>
</dbReference>
<dbReference type="InterPro" id="IPR013785">
    <property type="entry name" value="Aldolase_TIM"/>
</dbReference>
<organism evidence="5 6">
    <name type="scientific">Massilia timonae</name>
    <dbReference type="NCBI Taxonomy" id="47229"/>
    <lineage>
        <taxon>Bacteria</taxon>
        <taxon>Pseudomonadati</taxon>
        <taxon>Pseudomonadota</taxon>
        <taxon>Betaproteobacteria</taxon>
        <taxon>Burkholderiales</taxon>
        <taxon>Oxalobacteraceae</taxon>
        <taxon>Telluria group</taxon>
        <taxon>Massilia</taxon>
    </lineage>
</organism>
<dbReference type="CDD" id="cd02933">
    <property type="entry name" value="OYE_like_FMN"/>
    <property type="match status" value="1"/>
</dbReference>
<dbReference type="PANTHER" id="PTHR22893:SF91">
    <property type="entry name" value="NADPH DEHYDROGENASE 2-RELATED"/>
    <property type="match status" value="1"/>
</dbReference>
<evidence type="ECO:0000259" key="4">
    <source>
        <dbReference type="Pfam" id="PF00724"/>
    </source>
</evidence>
<comment type="cofactor">
    <cofactor evidence="1">
        <name>FMN</name>
        <dbReference type="ChEBI" id="CHEBI:58210"/>
    </cofactor>
</comment>
<dbReference type="Proteomes" id="UP000180246">
    <property type="component" value="Unassembled WGS sequence"/>
</dbReference>
<evidence type="ECO:0000313" key="5">
    <source>
        <dbReference type="EMBL" id="OIJ40380.1"/>
    </source>
</evidence>
<name>A0A1S2N6D6_9BURK</name>
<dbReference type="FunFam" id="3.20.20.70:FF:000059">
    <property type="entry name" value="N-ethylmaleimide reductase, FMN-linked"/>
    <property type="match status" value="1"/>
</dbReference>
<evidence type="ECO:0000256" key="1">
    <source>
        <dbReference type="ARBA" id="ARBA00001917"/>
    </source>
</evidence>
<keyword evidence="3" id="KW-0560">Oxidoreductase</keyword>
<accession>A0A1S2N6D6</accession>
<protein>
    <submittedName>
        <fullName evidence="5">Flavin oxidoreductase / NADH oxidase family protein</fullName>
    </submittedName>
</protein>
<feature type="domain" description="NADH:flavin oxidoreductase/NADH oxidase N-terminal" evidence="4">
    <location>
        <begin position="7"/>
        <end position="342"/>
    </location>
</feature>
<dbReference type="Gene3D" id="3.20.20.70">
    <property type="entry name" value="Aldolase class I"/>
    <property type="match status" value="1"/>
</dbReference>
<evidence type="ECO:0000256" key="2">
    <source>
        <dbReference type="ARBA" id="ARBA00005979"/>
    </source>
</evidence>
<dbReference type="GO" id="GO:0005829">
    <property type="term" value="C:cytosol"/>
    <property type="evidence" value="ECO:0007669"/>
    <property type="project" value="UniProtKB-ARBA"/>
</dbReference>
<evidence type="ECO:0000313" key="6">
    <source>
        <dbReference type="Proteomes" id="UP000180246"/>
    </source>
</evidence>
<dbReference type="PANTHER" id="PTHR22893">
    <property type="entry name" value="NADH OXIDOREDUCTASE-RELATED"/>
    <property type="match status" value="1"/>
</dbReference>
<dbReference type="EMBL" id="JRYB01000001">
    <property type="protein sequence ID" value="OIJ40380.1"/>
    <property type="molecule type" value="Genomic_DNA"/>
</dbReference>
<dbReference type="GO" id="GO:0010181">
    <property type="term" value="F:FMN binding"/>
    <property type="evidence" value="ECO:0007669"/>
    <property type="project" value="InterPro"/>
</dbReference>